<evidence type="ECO:0000259" key="7">
    <source>
        <dbReference type="Pfam" id="PF01029"/>
    </source>
</evidence>
<dbReference type="NCBIfam" id="TIGR01951">
    <property type="entry name" value="nusB"/>
    <property type="match status" value="1"/>
</dbReference>
<dbReference type="InterPro" id="IPR035926">
    <property type="entry name" value="NusB-like_sf"/>
</dbReference>
<keyword evidence="4 6" id="KW-0805">Transcription regulation</keyword>
<keyword evidence="3 6" id="KW-0694">RNA-binding</keyword>
<comment type="caution">
    <text evidence="8">The sequence shown here is derived from an EMBL/GenBank/DDBJ whole genome shotgun (WGS) entry which is preliminary data.</text>
</comment>
<dbReference type="InterPro" id="IPR011605">
    <property type="entry name" value="NusB_fam"/>
</dbReference>
<evidence type="ECO:0000313" key="8">
    <source>
        <dbReference type="EMBL" id="PIS07571.1"/>
    </source>
</evidence>
<dbReference type="GO" id="GO:0005829">
    <property type="term" value="C:cytosol"/>
    <property type="evidence" value="ECO:0007669"/>
    <property type="project" value="TreeGrafter"/>
</dbReference>
<dbReference type="HAMAP" id="MF_00073">
    <property type="entry name" value="NusB"/>
    <property type="match status" value="1"/>
</dbReference>
<dbReference type="PANTHER" id="PTHR11078:SF3">
    <property type="entry name" value="ANTITERMINATION NUSB DOMAIN-CONTAINING PROTEIN"/>
    <property type="match status" value="1"/>
</dbReference>
<feature type="domain" description="NusB/RsmB/TIM44" evidence="7">
    <location>
        <begin position="2"/>
        <end position="123"/>
    </location>
</feature>
<dbReference type="EMBL" id="PEZW01000018">
    <property type="protein sequence ID" value="PIS07571.1"/>
    <property type="molecule type" value="Genomic_DNA"/>
</dbReference>
<dbReference type="GO" id="GO:0031564">
    <property type="term" value="P:transcription antitermination"/>
    <property type="evidence" value="ECO:0007669"/>
    <property type="project" value="UniProtKB-KW"/>
</dbReference>
<dbReference type="Proteomes" id="UP000231382">
    <property type="component" value="Unassembled WGS sequence"/>
</dbReference>
<comment type="function">
    <text evidence="6">Involved in transcription antitermination. Required for transcription of ribosomal RNA (rRNA) genes. Binds specifically to the boxA antiterminator sequence of the ribosomal RNA (rrn) operons.</text>
</comment>
<dbReference type="SUPFAM" id="SSF48013">
    <property type="entry name" value="NusB-like"/>
    <property type="match status" value="1"/>
</dbReference>
<proteinExistence type="inferred from homology"/>
<dbReference type="Pfam" id="PF01029">
    <property type="entry name" value="NusB"/>
    <property type="match status" value="1"/>
</dbReference>
<dbReference type="GO" id="GO:0006353">
    <property type="term" value="P:DNA-templated transcription termination"/>
    <property type="evidence" value="ECO:0007669"/>
    <property type="project" value="UniProtKB-UniRule"/>
</dbReference>
<comment type="similarity">
    <text evidence="1 6">Belongs to the NusB family.</text>
</comment>
<reference evidence="9" key="1">
    <citation type="submission" date="2017-09" db="EMBL/GenBank/DDBJ databases">
        <title>Depth-based differentiation of microbial function through sediment-hosted aquifers and enrichment of novel symbionts in the deep terrestrial subsurface.</title>
        <authorList>
            <person name="Probst A.J."/>
            <person name="Ladd B."/>
            <person name="Jarett J.K."/>
            <person name="Geller-Mcgrath D.E."/>
            <person name="Sieber C.M.K."/>
            <person name="Emerson J.B."/>
            <person name="Anantharaman K."/>
            <person name="Thomas B.C."/>
            <person name="Malmstrom R."/>
            <person name="Stieglmeier M."/>
            <person name="Klingl A."/>
            <person name="Woyke T."/>
            <person name="Ryan C.M."/>
            <person name="Banfield J.F."/>
        </authorList>
    </citation>
    <scope>NUCLEOTIDE SEQUENCE [LARGE SCALE GENOMIC DNA]</scope>
</reference>
<evidence type="ECO:0000256" key="3">
    <source>
        <dbReference type="ARBA" id="ARBA00022884"/>
    </source>
</evidence>
<dbReference type="AlphaFoldDB" id="A0A2H0W676"/>
<keyword evidence="5 6" id="KW-0804">Transcription</keyword>
<name>A0A2H0W676_9BACT</name>
<gene>
    <name evidence="6 8" type="primary">nusB</name>
    <name evidence="8" type="ORF">COT78_02630</name>
</gene>
<accession>A0A2H0W676</accession>
<evidence type="ECO:0000256" key="5">
    <source>
        <dbReference type="ARBA" id="ARBA00023163"/>
    </source>
</evidence>
<evidence type="ECO:0000256" key="6">
    <source>
        <dbReference type="HAMAP-Rule" id="MF_00073"/>
    </source>
</evidence>
<dbReference type="GO" id="GO:0003723">
    <property type="term" value="F:RNA binding"/>
    <property type="evidence" value="ECO:0007669"/>
    <property type="project" value="UniProtKB-UniRule"/>
</dbReference>
<dbReference type="InterPro" id="IPR006027">
    <property type="entry name" value="NusB_RsmB_TIM44"/>
</dbReference>
<dbReference type="PANTHER" id="PTHR11078">
    <property type="entry name" value="N UTILIZATION SUBSTANCE PROTEIN B-RELATED"/>
    <property type="match status" value="1"/>
</dbReference>
<keyword evidence="2 6" id="KW-0889">Transcription antitermination</keyword>
<dbReference type="Gene3D" id="1.10.940.10">
    <property type="entry name" value="NusB-like"/>
    <property type="match status" value="1"/>
</dbReference>
<evidence type="ECO:0000256" key="2">
    <source>
        <dbReference type="ARBA" id="ARBA00022814"/>
    </source>
</evidence>
<sequence length="137" mass="15503">MIAMQTLYEWEFRDGVDLAEIEARNVAEYSDRCESDFIRMVTEGVSKDREALDGVIDKVAPDWPVDQISLIDKVILQIAIYELKNCNDVPPKVVINEAVELSKEFGGENSSKFVNGVLGTIYKQSEKQILKSRDKDS</sequence>
<evidence type="ECO:0000256" key="4">
    <source>
        <dbReference type="ARBA" id="ARBA00023015"/>
    </source>
</evidence>
<evidence type="ECO:0000256" key="1">
    <source>
        <dbReference type="ARBA" id="ARBA00005952"/>
    </source>
</evidence>
<protein>
    <recommendedName>
        <fullName evidence="6">Transcription antitermination protein NusB</fullName>
    </recommendedName>
    <alternativeName>
        <fullName evidence="6">Antitermination factor NusB</fullName>
    </alternativeName>
</protein>
<organism evidence="8 9">
    <name type="scientific">Candidatus Berkelbacteria bacterium CG10_big_fil_rev_8_21_14_0_10_43_13</name>
    <dbReference type="NCBI Taxonomy" id="1974514"/>
    <lineage>
        <taxon>Bacteria</taxon>
        <taxon>Candidatus Berkelbacteria</taxon>
    </lineage>
</organism>
<evidence type="ECO:0000313" key="9">
    <source>
        <dbReference type="Proteomes" id="UP000231382"/>
    </source>
</evidence>